<accession>A0A1G9YHA8</accession>
<feature type="signal peptide" evidence="2">
    <location>
        <begin position="1"/>
        <end position="32"/>
    </location>
</feature>
<feature type="domain" description="FAS1" evidence="3">
    <location>
        <begin position="63"/>
        <end position="193"/>
    </location>
</feature>
<sequence length="197" mass="20391">MRFTGVRTAHAVIAPLVAVPLALGAFAPHVYAQAPTPSPTGTFGPDCSELPRSGGGSVAAMAEQKVADAAAGSRQLAQLTAALKQAGLDDTLNRSDNITLFAPTNHAFNSLSEAQRDSLLNDPERLKKVLTYHVVDADVTPSELPNGSFKTLEGSQLTTSGSGTTFKVNSTADIVCGNITTANATVYLIDGLLTPPD</sequence>
<dbReference type="GO" id="GO:0005615">
    <property type="term" value="C:extracellular space"/>
    <property type="evidence" value="ECO:0007669"/>
    <property type="project" value="TreeGrafter"/>
</dbReference>
<dbReference type="InterPro" id="IPR050904">
    <property type="entry name" value="Adhesion/Biosynth-related"/>
</dbReference>
<organism evidence="4 5">
    <name type="scientific">Streptomyces wuyuanensis</name>
    <dbReference type="NCBI Taxonomy" id="1196353"/>
    <lineage>
        <taxon>Bacteria</taxon>
        <taxon>Bacillati</taxon>
        <taxon>Actinomycetota</taxon>
        <taxon>Actinomycetes</taxon>
        <taxon>Kitasatosporales</taxon>
        <taxon>Streptomycetaceae</taxon>
        <taxon>Streptomyces</taxon>
    </lineage>
</organism>
<dbReference type="FunFam" id="2.30.180.10:FF:000019">
    <property type="entry name" value="Cell surface lipoprotein"/>
    <property type="match status" value="1"/>
</dbReference>
<dbReference type="PANTHER" id="PTHR10900:SF77">
    <property type="entry name" value="FI19380P1"/>
    <property type="match status" value="1"/>
</dbReference>
<dbReference type="GO" id="GO:0007155">
    <property type="term" value="P:cell adhesion"/>
    <property type="evidence" value="ECO:0007669"/>
    <property type="project" value="TreeGrafter"/>
</dbReference>
<gene>
    <name evidence="4" type="ORF">SAMN05444921_118156</name>
</gene>
<dbReference type="GO" id="GO:0031012">
    <property type="term" value="C:extracellular matrix"/>
    <property type="evidence" value="ECO:0007669"/>
    <property type="project" value="TreeGrafter"/>
</dbReference>
<evidence type="ECO:0000259" key="3">
    <source>
        <dbReference type="PROSITE" id="PS50213"/>
    </source>
</evidence>
<dbReference type="STRING" id="1196353.SAMN05444921_118156"/>
<dbReference type="GO" id="GO:0030198">
    <property type="term" value="P:extracellular matrix organization"/>
    <property type="evidence" value="ECO:0007669"/>
    <property type="project" value="TreeGrafter"/>
</dbReference>
<dbReference type="Proteomes" id="UP000199063">
    <property type="component" value="Unassembled WGS sequence"/>
</dbReference>
<feature type="chain" id="PRO_5038587687" evidence="2">
    <location>
        <begin position="33"/>
        <end position="197"/>
    </location>
</feature>
<dbReference type="InterPro" id="IPR036378">
    <property type="entry name" value="FAS1_dom_sf"/>
</dbReference>
<proteinExistence type="predicted"/>
<dbReference type="EMBL" id="FNHI01000018">
    <property type="protein sequence ID" value="SDN08534.1"/>
    <property type="molecule type" value="Genomic_DNA"/>
</dbReference>
<dbReference type="GeneID" id="40832302"/>
<dbReference type="SMART" id="SM00554">
    <property type="entry name" value="FAS1"/>
    <property type="match status" value="1"/>
</dbReference>
<evidence type="ECO:0000313" key="5">
    <source>
        <dbReference type="Proteomes" id="UP000199063"/>
    </source>
</evidence>
<reference evidence="5" key="1">
    <citation type="submission" date="2016-10" db="EMBL/GenBank/DDBJ databases">
        <authorList>
            <person name="Varghese N."/>
            <person name="Submissions S."/>
        </authorList>
    </citation>
    <scope>NUCLEOTIDE SEQUENCE [LARGE SCALE GENOMIC DNA]</scope>
    <source>
        <strain evidence="5">CGMCC 4.7042</strain>
    </source>
</reference>
<evidence type="ECO:0000256" key="2">
    <source>
        <dbReference type="SAM" id="SignalP"/>
    </source>
</evidence>
<keyword evidence="5" id="KW-1185">Reference proteome</keyword>
<dbReference type="GO" id="GO:0050839">
    <property type="term" value="F:cell adhesion molecule binding"/>
    <property type="evidence" value="ECO:0007669"/>
    <property type="project" value="TreeGrafter"/>
</dbReference>
<dbReference type="InterPro" id="IPR000782">
    <property type="entry name" value="FAS1_domain"/>
</dbReference>
<dbReference type="PANTHER" id="PTHR10900">
    <property type="entry name" value="PERIOSTIN-RELATED"/>
    <property type="match status" value="1"/>
</dbReference>
<dbReference type="AlphaFoldDB" id="A0A1G9YHA8"/>
<evidence type="ECO:0000256" key="1">
    <source>
        <dbReference type="ARBA" id="ARBA00022729"/>
    </source>
</evidence>
<dbReference type="Pfam" id="PF02469">
    <property type="entry name" value="Fasciclin"/>
    <property type="match status" value="1"/>
</dbReference>
<keyword evidence="1 2" id="KW-0732">Signal</keyword>
<dbReference type="OrthoDB" id="9800666at2"/>
<evidence type="ECO:0000313" key="4">
    <source>
        <dbReference type="EMBL" id="SDN08534.1"/>
    </source>
</evidence>
<protein>
    <submittedName>
        <fullName evidence="4">Uncaracterized surface protein containing fasciclin (FAS1) repeats</fullName>
    </submittedName>
</protein>
<dbReference type="Gene3D" id="2.30.180.10">
    <property type="entry name" value="FAS1 domain"/>
    <property type="match status" value="1"/>
</dbReference>
<dbReference type="RefSeq" id="WP_093658660.1">
    <property type="nucleotide sequence ID" value="NZ_FNHI01000018.1"/>
</dbReference>
<name>A0A1G9YHA8_9ACTN</name>
<dbReference type="SUPFAM" id="SSF82153">
    <property type="entry name" value="FAS1 domain"/>
    <property type="match status" value="1"/>
</dbReference>
<dbReference type="PROSITE" id="PS50213">
    <property type="entry name" value="FAS1"/>
    <property type="match status" value="1"/>
</dbReference>